<proteinExistence type="predicted"/>
<accession>A0ABP8W5J4</accession>
<organism evidence="1 2">
    <name type="scientific">Pseudonocardia yuanmonensis</name>
    <dbReference type="NCBI Taxonomy" id="1095914"/>
    <lineage>
        <taxon>Bacteria</taxon>
        <taxon>Bacillati</taxon>
        <taxon>Actinomycetota</taxon>
        <taxon>Actinomycetes</taxon>
        <taxon>Pseudonocardiales</taxon>
        <taxon>Pseudonocardiaceae</taxon>
        <taxon>Pseudonocardia</taxon>
    </lineage>
</organism>
<dbReference type="Pfam" id="PF21863">
    <property type="entry name" value="HTH_67"/>
    <property type="match status" value="1"/>
</dbReference>
<protein>
    <recommendedName>
        <fullName evidence="3">ERAP1-like C-terminal domain-containing protein</fullName>
    </recommendedName>
</protein>
<name>A0ABP8W5J4_9PSEU</name>
<gene>
    <name evidence="1" type="ORF">GCM10023215_13100</name>
</gene>
<sequence length="258" mass="27247">MVAAGAQALAPHGYDFLTGYLTGRAAPLGEVPSALVTATFGVFEPGLVDRLWTAGRALLPLPDLIAVRDRAAAASLRATLGEADEQRAGEVAAALERAVGTVDGTARPLFSALRAQPRLADPFGRLWRAADLVREHRGDGHLAAVVATGLDPVRASILAELWVGYPVGEYSSTRGWLDEVREAAAAHLERDGLLADGALTPAGRELRDGIEAATDASQEDLLAALSELDPLVADLRRWSARCIEAGTFPDDDRKRAEG</sequence>
<evidence type="ECO:0000313" key="2">
    <source>
        <dbReference type="Proteomes" id="UP001500325"/>
    </source>
</evidence>
<reference evidence="2" key="1">
    <citation type="journal article" date="2019" name="Int. J. Syst. Evol. Microbiol.">
        <title>The Global Catalogue of Microorganisms (GCM) 10K type strain sequencing project: providing services to taxonomists for standard genome sequencing and annotation.</title>
        <authorList>
            <consortium name="The Broad Institute Genomics Platform"/>
            <consortium name="The Broad Institute Genome Sequencing Center for Infectious Disease"/>
            <person name="Wu L."/>
            <person name="Ma J."/>
        </authorList>
    </citation>
    <scope>NUCLEOTIDE SEQUENCE [LARGE SCALE GENOMIC DNA]</scope>
    <source>
        <strain evidence="2">JCM 18055</strain>
    </source>
</reference>
<evidence type="ECO:0000313" key="1">
    <source>
        <dbReference type="EMBL" id="GAA4680948.1"/>
    </source>
</evidence>
<dbReference type="Proteomes" id="UP001500325">
    <property type="component" value="Unassembled WGS sequence"/>
</dbReference>
<evidence type="ECO:0008006" key="3">
    <source>
        <dbReference type="Google" id="ProtNLM"/>
    </source>
</evidence>
<comment type="caution">
    <text evidence="1">The sequence shown here is derived from an EMBL/GenBank/DDBJ whole genome shotgun (WGS) entry which is preliminary data.</text>
</comment>
<dbReference type="RefSeq" id="WP_345379020.1">
    <property type="nucleotide sequence ID" value="NZ_BAABIC010000003.1"/>
</dbReference>
<keyword evidence="2" id="KW-1185">Reference proteome</keyword>
<dbReference type="InterPro" id="IPR054058">
    <property type="entry name" value="HTH_67"/>
</dbReference>
<dbReference type="EMBL" id="BAABIC010000003">
    <property type="protein sequence ID" value="GAA4680948.1"/>
    <property type="molecule type" value="Genomic_DNA"/>
</dbReference>
<dbReference type="NCBIfam" id="NF047719">
    <property type="entry name" value="SCO6745_fam_HTH"/>
    <property type="match status" value="1"/>
</dbReference>